<keyword evidence="5" id="KW-0378">Hydrolase</keyword>
<organism evidence="13 14">
    <name type="scientific">Oceanobacillus oncorhynchi</name>
    <dbReference type="NCBI Taxonomy" id="545501"/>
    <lineage>
        <taxon>Bacteria</taxon>
        <taxon>Bacillati</taxon>
        <taxon>Bacillota</taxon>
        <taxon>Bacilli</taxon>
        <taxon>Bacillales</taxon>
        <taxon>Bacillaceae</taxon>
        <taxon>Oceanobacillus</taxon>
    </lineage>
</organism>
<dbReference type="PANTHER" id="PTHR34699">
    <property type="match status" value="1"/>
</dbReference>
<dbReference type="InterPro" id="IPR050299">
    <property type="entry name" value="YjjX_NTPase"/>
</dbReference>
<keyword evidence="7" id="KW-0546">Nucleotide metabolism</keyword>
<keyword evidence="4" id="KW-0547">Nucleotide-binding</keyword>
<evidence type="ECO:0000256" key="3">
    <source>
        <dbReference type="ARBA" id="ARBA00022723"/>
    </source>
</evidence>
<comment type="cofactor">
    <cofactor evidence="2">
        <name>Mg(2+)</name>
        <dbReference type="ChEBI" id="CHEBI:18420"/>
    </cofactor>
</comment>
<keyword evidence="14" id="KW-1185">Reference proteome</keyword>
<evidence type="ECO:0000259" key="12">
    <source>
        <dbReference type="Pfam" id="PF01931"/>
    </source>
</evidence>
<dbReference type="EC" id="3.6.1.73" evidence="9"/>
<accession>A0A0A1MND6</accession>
<dbReference type="AlphaFoldDB" id="A0A0A1MND6"/>
<evidence type="ECO:0000256" key="5">
    <source>
        <dbReference type="ARBA" id="ARBA00022801"/>
    </source>
</evidence>
<dbReference type="NCBIfam" id="NF002850">
    <property type="entry name" value="PRK03114.1"/>
    <property type="match status" value="1"/>
</dbReference>
<evidence type="ECO:0000256" key="8">
    <source>
        <dbReference type="ARBA" id="ARBA00023211"/>
    </source>
</evidence>
<evidence type="ECO:0000313" key="14">
    <source>
        <dbReference type="Proteomes" id="UP000040453"/>
    </source>
</evidence>
<dbReference type="GO" id="GO:0046872">
    <property type="term" value="F:metal ion binding"/>
    <property type="evidence" value="ECO:0007669"/>
    <property type="project" value="UniProtKB-KW"/>
</dbReference>
<dbReference type="GO" id="GO:0103023">
    <property type="term" value="F:ITPase activity"/>
    <property type="evidence" value="ECO:0007669"/>
    <property type="project" value="UniProtKB-EC"/>
</dbReference>
<name>A0A0A1MND6_9BACI</name>
<dbReference type="GO" id="GO:0009117">
    <property type="term" value="P:nucleotide metabolic process"/>
    <property type="evidence" value="ECO:0007669"/>
    <property type="project" value="UniProtKB-KW"/>
</dbReference>
<evidence type="ECO:0000313" key="13">
    <source>
        <dbReference type="EMBL" id="CEI84588.1"/>
    </source>
</evidence>
<sequence>MQKTVIVGSKNPTKIQAVRNVFPELELSSREVPSKVSAQPFSDEETRIGAVNRAKACAAGSADAIGIGLEGGVMYVDDTLFLCNWGALAAADGTLYTASGARIALPKEIEEALKKAGELSTVMDAYTKKENVRSQEGAIGIFTNNLISRESMFTHVVQLLKGQYDFAGQK</sequence>
<comment type="catalytic activity">
    <reaction evidence="11">
        <text>XTP + H2O = XDP + phosphate + H(+)</text>
        <dbReference type="Rhea" id="RHEA:28406"/>
        <dbReference type="ChEBI" id="CHEBI:15377"/>
        <dbReference type="ChEBI" id="CHEBI:15378"/>
        <dbReference type="ChEBI" id="CHEBI:43474"/>
        <dbReference type="ChEBI" id="CHEBI:59884"/>
        <dbReference type="ChEBI" id="CHEBI:61314"/>
        <dbReference type="EC" id="3.6.1.73"/>
    </reaction>
</comment>
<evidence type="ECO:0000256" key="9">
    <source>
        <dbReference type="ARBA" id="ARBA00038901"/>
    </source>
</evidence>
<evidence type="ECO:0000256" key="11">
    <source>
        <dbReference type="ARBA" id="ARBA00048781"/>
    </source>
</evidence>
<evidence type="ECO:0000256" key="7">
    <source>
        <dbReference type="ARBA" id="ARBA00023080"/>
    </source>
</evidence>
<evidence type="ECO:0000256" key="10">
    <source>
        <dbReference type="ARBA" id="ARBA00048174"/>
    </source>
</evidence>
<comment type="catalytic activity">
    <reaction evidence="10">
        <text>ITP + H2O = IDP + phosphate + H(+)</text>
        <dbReference type="Rhea" id="RHEA:28330"/>
        <dbReference type="ChEBI" id="CHEBI:15377"/>
        <dbReference type="ChEBI" id="CHEBI:15378"/>
        <dbReference type="ChEBI" id="CHEBI:43474"/>
        <dbReference type="ChEBI" id="CHEBI:58280"/>
        <dbReference type="ChEBI" id="CHEBI:61402"/>
        <dbReference type="EC" id="3.6.1.73"/>
    </reaction>
</comment>
<dbReference type="Gene3D" id="3.90.950.10">
    <property type="match status" value="1"/>
</dbReference>
<dbReference type="EMBL" id="CDGG01000001">
    <property type="protein sequence ID" value="CEI84588.1"/>
    <property type="molecule type" value="Genomic_DNA"/>
</dbReference>
<dbReference type="PANTHER" id="PTHR34699:SF2">
    <property type="entry name" value="NON-CANONICAL PURINE NTP PHOSPHATASE_PRRC1 DOMAIN-CONTAINING PROTEIN"/>
    <property type="match status" value="1"/>
</dbReference>
<dbReference type="STRING" id="545501.BN997_04542"/>
<dbReference type="Proteomes" id="UP000040453">
    <property type="component" value="Unassembled WGS sequence"/>
</dbReference>
<dbReference type="Pfam" id="PF01931">
    <property type="entry name" value="NTPase_I-T"/>
    <property type="match status" value="1"/>
</dbReference>
<evidence type="ECO:0000256" key="2">
    <source>
        <dbReference type="ARBA" id="ARBA00001946"/>
    </source>
</evidence>
<keyword evidence="3" id="KW-0479">Metal-binding</keyword>
<gene>
    <name evidence="13" type="ORF">BN997_04542</name>
</gene>
<protein>
    <recommendedName>
        <fullName evidence="9">inosine/xanthosine triphosphatase</fullName>
        <ecNumber evidence="9">3.6.1.73</ecNumber>
    </recommendedName>
</protein>
<proteinExistence type="predicted"/>
<comment type="cofactor">
    <cofactor evidence="1">
        <name>Mn(2+)</name>
        <dbReference type="ChEBI" id="CHEBI:29035"/>
    </cofactor>
</comment>
<dbReference type="RefSeq" id="WP_042535516.1">
    <property type="nucleotide sequence ID" value="NZ_CAXOIH010000019.1"/>
</dbReference>
<dbReference type="InterPro" id="IPR026533">
    <property type="entry name" value="NTPase/PRRC1"/>
</dbReference>
<reference evidence="13 14" key="1">
    <citation type="submission" date="2014-11" db="EMBL/GenBank/DDBJ databases">
        <authorList>
            <person name="Urmite Genomes Urmite Genomes"/>
        </authorList>
    </citation>
    <scope>NUCLEOTIDE SEQUENCE [LARGE SCALE GENOMIC DNA]</scope>
    <source>
        <strain evidence="13 14">Oc5</strain>
    </source>
</reference>
<keyword evidence="8" id="KW-0464">Manganese</keyword>
<dbReference type="GO" id="GO:0000166">
    <property type="term" value="F:nucleotide binding"/>
    <property type="evidence" value="ECO:0007669"/>
    <property type="project" value="UniProtKB-KW"/>
</dbReference>
<evidence type="ECO:0000256" key="6">
    <source>
        <dbReference type="ARBA" id="ARBA00022842"/>
    </source>
</evidence>
<dbReference type="SUPFAM" id="SSF52972">
    <property type="entry name" value="ITPase-like"/>
    <property type="match status" value="1"/>
</dbReference>
<dbReference type="InterPro" id="IPR029001">
    <property type="entry name" value="ITPase-like_fam"/>
</dbReference>
<evidence type="ECO:0000256" key="1">
    <source>
        <dbReference type="ARBA" id="ARBA00001936"/>
    </source>
</evidence>
<dbReference type="OrthoDB" id="164951at2"/>
<evidence type="ECO:0000256" key="4">
    <source>
        <dbReference type="ARBA" id="ARBA00022741"/>
    </source>
</evidence>
<keyword evidence="6" id="KW-0460">Magnesium</keyword>
<feature type="domain" description="Non-canonical purine NTP phosphatase/PRRC1" evidence="12">
    <location>
        <begin position="8"/>
        <end position="157"/>
    </location>
</feature>